<reference evidence="1 2" key="1">
    <citation type="submission" date="2014-04" db="EMBL/GenBank/DDBJ databases">
        <authorList>
            <consortium name="International Citrus Genome Consortium"/>
            <person name="Gmitter F."/>
            <person name="Chen C."/>
            <person name="Farmerie W."/>
            <person name="Harkins T."/>
            <person name="Desany B."/>
            <person name="Mohiuddin M."/>
            <person name="Kodira C."/>
            <person name="Borodovsky M."/>
            <person name="Lomsadze A."/>
            <person name="Burns P."/>
            <person name="Jenkins J."/>
            <person name="Prochnik S."/>
            <person name="Shu S."/>
            <person name="Chapman J."/>
            <person name="Pitluck S."/>
            <person name="Schmutz J."/>
            <person name="Rokhsar D."/>
        </authorList>
    </citation>
    <scope>NUCLEOTIDE SEQUENCE</scope>
</reference>
<sequence>TILNTISNGLYDVYSQHKFAYEIWAQLKKKYIIEDAGAQKYVTANFLGFKMTEDKEVTSQIHGFHMLINDLKNENINLPESFVVGCLIEKLPNSWKYYKKA</sequence>
<dbReference type="EMBL" id="KK785868">
    <property type="protein sequence ID" value="KDO40657.1"/>
    <property type="molecule type" value="Genomic_DNA"/>
</dbReference>
<dbReference type="Proteomes" id="UP000027120">
    <property type="component" value="Unassembled WGS sequence"/>
</dbReference>
<evidence type="ECO:0000313" key="2">
    <source>
        <dbReference type="Proteomes" id="UP000027120"/>
    </source>
</evidence>
<dbReference type="AlphaFoldDB" id="A0A067DNS3"/>
<dbReference type="PANTHER" id="PTHR47592:SF27">
    <property type="entry name" value="OS08G0421700 PROTEIN"/>
    <property type="match status" value="1"/>
</dbReference>
<keyword evidence="2" id="KW-1185">Reference proteome</keyword>
<evidence type="ECO:0008006" key="3">
    <source>
        <dbReference type="Google" id="ProtNLM"/>
    </source>
</evidence>
<protein>
    <recommendedName>
        <fullName evidence="3">UBN2_2 domain-containing protein</fullName>
    </recommendedName>
</protein>
<feature type="non-terminal residue" evidence="1">
    <location>
        <position position="1"/>
    </location>
</feature>
<evidence type="ECO:0000313" key="1">
    <source>
        <dbReference type="EMBL" id="KDO40657.1"/>
    </source>
</evidence>
<organism evidence="1 2">
    <name type="scientific">Citrus sinensis</name>
    <name type="common">Sweet orange</name>
    <name type="synonym">Citrus aurantium var. sinensis</name>
    <dbReference type="NCBI Taxonomy" id="2711"/>
    <lineage>
        <taxon>Eukaryota</taxon>
        <taxon>Viridiplantae</taxon>
        <taxon>Streptophyta</taxon>
        <taxon>Embryophyta</taxon>
        <taxon>Tracheophyta</taxon>
        <taxon>Spermatophyta</taxon>
        <taxon>Magnoliopsida</taxon>
        <taxon>eudicotyledons</taxon>
        <taxon>Gunneridae</taxon>
        <taxon>Pentapetalae</taxon>
        <taxon>rosids</taxon>
        <taxon>malvids</taxon>
        <taxon>Sapindales</taxon>
        <taxon>Rutaceae</taxon>
        <taxon>Aurantioideae</taxon>
        <taxon>Citrus</taxon>
    </lineage>
</organism>
<accession>A0A067DNS3</accession>
<dbReference type="Pfam" id="PF14223">
    <property type="entry name" value="Retrotran_gag_2"/>
    <property type="match status" value="1"/>
</dbReference>
<name>A0A067DNS3_CITSI</name>
<dbReference type="PANTHER" id="PTHR47592">
    <property type="entry name" value="PBF68 PROTEIN"/>
    <property type="match status" value="1"/>
</dbReference>
<gene>
    <name evidence="1" type="ORF">CISIN_1g035850mg</name>
</gene>
<proteinExistence type="predicted"/>